<reference evidence="1" key="2">
    <citation type="journal article" date="2022" name="New Phytol.">
        <title>Evolutionary transition to the ectomycorrhizal habit in the genomes of a hyperdiverse lineage of mushroom-forming fungi.</title>
        <authorList>
            <person name="Looney B."/>
            <person name="Miyauchi S."/>
            <person name="Morin E."/>
            <person name="Drula E."/>
            <person name="Courty P.E."/>
            <person name="Kohler A."/>
            <person name="Kuo A."/>
            <person name="LaButti K."/>
            <person name="Pangilinan J."/>
            <person name="Lipzen A."/>
            <person name="Riley R."/>
            <person name="Andreopoulos W."/>
            <person name="He G."/>
            <person name="Johnson J."/>
            <person name="Nolan M."/>
            <person name="Tritt A."/>
            <person name="Barry K.W."/>
            <person name="Grigoriev I.V."/>
            <person name="Nagy L.G."/>
            <person name="Hibbett D."/>
            <person name="Henrissat B."/>
            <person name="Matheny P.B."/>
            <person name="Labbe J."/>
            <person name="Martin F.M."/>
        </authorList>
    </citation>
    <scope>NUCLEOTIDE SEQUENCE</scope>
    <source>
        <strain evidence="1">FP105234-sp</strain>
    </source>
</reference>
<evidence type="ECO:0000313" key="1">
    <source>
        <dbReference type="EMBL" id="KAI0043266.1"/>
    </source>
</evidence>
<accession>A0ACB8RHR0</accession>
<proteinExistence type="predicted"/>
<organism evidence="1 2">
    <name type="scientific">Auriscalpium vulgare</name>
    <dbReference type="NCBI Taxonomy" id="40419"/>
    <lineage>
        <taxon>Eukaryota</taxon>
        <taxon>Fungi</taxon>
        <taxon>Dikarya</taxon>
        <taxon>Basidiomycota</taxon>
        <taxon>Agaricomycotina</taxon>
        <taxon>Agaricomycetes</taxon>
        <taxon>Russulales</taxon>
        <taxon>Auriscalpiaceae</taxon>
        <taxon>Auriscalpium</taxon>
    </lineage>
</organism>
<reference evidence="1" key="1">
    <citation type="submission" date="2021-02" db="EMBL/GenBank/DDBJ databases">
        <authorList>
            <consortium name="DOE Joint Genome Institute"/>
            <person name="Ahrendt S."/>
            <person name="Looney B.P."/>
            <person name="Miyauchi S."/>
            <person name="Morin E."/>
            <person name="Drula E."/>
            <person name="Courty P.E."/>
            <person name="Chicoki N."/>
            <person name="Fauchery L."/>
            <person name="Kohler A."/>
            <person name="Kuo A."/>
            <person name="Labutti K."/>
            <person name="Pangilinan J."/>
            <person name="Lipzen A."/>
            <person name="Riley R."/>
            <person name="Andreopoulos W."/>
            <person name="He G."/>
            <person name="Johnson J."/>
            <person name="Barry K.W."/>
            <person name="Grigoriev I.V."/>
            <person name="Nagy L."/>
            <person name="Hibbett D."/>
            <person name="Henrissat B."/>
            <person name="Matheny P.B."/>
            <person name="Labbe J."/>
            <person name="Martin F."/>
        </authorList>
    </citation>
    <scope>NUCLEOTIDE SEQUENCE</scope>
    <source>
        <strain evidence="1">FP105234-sp</strain>
    </source>
</reference>
<evidence type="ECO:0000313" key="2">
    <source>
        <dbReference type="Proteomes" id="UP000814033"/>
    </source>
</evidence>
<gene>
    <name evidence="1" type="ORF">FA95DRAFT_1609528</name>
</gene>
<keyword evidence="2" id="KW-1185">Reference proteome</keyword>
<protein>
    <submittedName>
        <fullName evidence="1">Uncharacterized protein</fullName>
    </submittedName>
</protein>
<dbReference type="EMBL" id="MU276026">
    <property type="protein sequence ID" value="KAI0043266.1"/>
    <property type="molecule type" value="Genomic_DNA"/>
</dbReference>
<name>A0ACB8RHR0_9AGAM</name>
<dbReference type="Proteomes" id="UP000814033">
    <property type="component" value="Unassembled WGS sequence"/>
</dbReference>
<sequence length="357" mass="39906">MADADSEPDSPLNDSMGMILIGLVIDSILYGIMTFQTYQFYTNDERDRWLLRSLVALLWVLDTLQLTLLCHAVYHFLILNYGKPDMLEYSIWSLDLEVAPTVIVTFIVRCFFTARVWHLSDRKQILVFIIMVFSFAQLGVGLAVCVFTTEEFDKLPDYKAICLVHLVPISLQQASAVIADILISVPLVYYLSKSKTGVDRTNSLINRLIVWSINTALITGVVELAQLLVWVGMTRTLIFMPFHLIIAKLFTNCMLAMLNGRKTLRATFEGHMDGSSMGVGHSVLEIEITREVSLSLHTTTPTSSKPAVSPSRSGTDSISSASQRRSYELGDPVLPSAVGDISLNPLGFRRRDQPHEI</sequence>
<comment type="caution">
    <text evidence="1">The sequence shown here is derived from an EMBL/GenBank/DDBJ whole genome shotgun (WGS) entry which is preliminary data.</text>
</comment>